<dbReference type="AlphaFoldDB" id="A0AAF0V9J9"/>
<accession>A0AAF0V9J9</accession>
<dbReference type="Proteomes" id="UP001234989">
    <property type="component" value="Chromosome 12"/>
</dbReference>
<evidence type="ECO:0000313" key="1">
    <source>
        <dbReference type="EMBL" id="WMV59216.1"/>
    </source>
</evidence>
<sequence length="234" mass="26849">MDVIMSMPKDKATTVDGFPIEIFTENWELVKGEIVHVVQKFFCIGIHFPAINAIDITLIPNFPSPFMRFSKDLMLQANLDKSSLYIVGVGDHTKEELFEKLGYVEVTFANTGGVRDHGGQEVHIIYAPSSQTQRVEATPLFANVAPSSQTWRPNFVSPKAISNERNTIMRKRYGGSFWVRGDLYTDHRCLSYIISQNDLNLRQWRWIDLSLYSFPSMQREWCSRRLELEGGDYG</sequence>
<proteinExistence type="predicted"/>
<gene>
    <name evidence="1" type="ORF">MTR67_052601</name>
</gene>
<protein>
    <submittedName>
        <fullName evidence="1">Uncharacterized protein</fullName>
    </submittedName>
</protein>
<dbReference type="EMBL" id="CP133623">
    <property type="protein sequence ID" value="WMV59216.1"/>
    <property type="molecule type" value="Genomic_DNA"/>
</dbReference>
<organism evidence="1 2">
    <name type="scientific">Solanum verrucosum</name>
    <dbReference type="NCBI Taxonomy" id="315347"/>
    <lineage>
        <taxon>Eukaryota</taxon>
        <taxon>Viridiplantae</taxon>
        <taxon>Streptophyta</taxon>
        <taxon>Embryophyta</taxon>
        <taxon>Tracheophyta</taxon>
        <taxon>Spermatophyta</taxon>
        <taxon>Magnoliopsida</taxon>
        <taxon>eudicotyledons</taxon>
        <taxon>Gunneridae</taxon>
        <taxon>Pentapetalae</taxon>
        <taxon>asterids</taxon>
        <taxon>lamiids</taxon>
        <taxon>Solanales</taxon>
        <taxon>Solanaceae</taxon>
        <taxon>Solanoideae</taxon>
        <taxon>Solaneae</taxon>
        <taxon>Solanum</taxon>
    </lineage>
</organism>
<name>A0AAF0V9J9_SOLVR</name>
<keyword evidence="2" id="KW-1185">Reference proteome</keyword>
<evidence type="ECO:0000313" key="2">
    <source>
        <dbReference type="Proteomes" id="UP001234989"/>
    </source>
</evidence>
<reference evidence="1" key="1">
    <citation type="submission" date="2023-08" db="EMBL/GenBank/DDBJ databases">
        <title>A de novo genome assembly of Solanum verrucosum Schlechtendal, a Mexican diploid species geographically isolated from the other diploid A-genome species in potato relatives.</title>
        <authorList>
            <person name="Hosaka K."/>
        </authorList>
    </citation>
    <scope>NUCLEOTIDE SEQUENCE</scope>
    <source>
        <tissue evidence="1">Young leaves</tissue>
    </source>
</reference>